<sequence length="575" mass="65632">MHGIFAPKSKIKPFESDEEEEPSSQEDEAALTPFRHRSKCHDMEREIRQLREDKAAILEELRELKVFYKDMQKLTVKLLAPRQHRVRETPVPLPPTINKPPAGAAPKPVPYTPQTSPSKLQVPPRHLKFREARLIADTFLNSPQPYTDTMTMLNDQYGLPFQLALAKIAEVMDAPNVQTGDTTSFNLFALEIQALVGLLNSLGSQGEGELGCASHAARLLTKLPPDLRAAFKRHLPYHNSYTLPDLAEWLKLESRCQDSENSNQTKEQRTRLRLYKPPFYSTVMDCFGPFQTKIGRRLEKRWGIIFKCLTTRCVHIELLTAIDTDSFLMALRRFIARRGTPSELIYDQGTNFQGGERELRDALKNCSQELQWHLAKQKIEFRFNPPNAPYFGGSWEKEIRSLKNALRTVVGEQTVPEEVLQTVLIEIEGILNSKPSGYVSSNVADLDAITPNHLLMGRLDSSLPQVIYPADESIGRRRWRPSQVLSDHFWSSFVRHYLPNLQLRHKWHAETKTLAVGSVVMIVDPQLPRALWLIGIVSKTFPDVNVKGRLYTRPVTRLINLPEITVEDDTKIKPI</sequence>
<organism evidence="3 4">
    <name type="scientific">Silurus meridionalis</name>
    <name type="common">Southern catfish</name>
    <name type="synonym">Silurus soldatovi meridionalis</name>
    <dbReference type="NCBI Taxonomy" id="175797"/>
    <lineage>
        <taxon>Eukaryota</taxon>
        <taxon>Metazoa</taxon>
        <taxon>Chordata</taxon>
        <taxon>Craniata</taxon>
        <taxon>Vertebrata</taxon>
        <taxon>Euteleostomi</taxon>
        <taxon>Actinopterygii</taxon>
        <taxon>Neopterygii</taxon>
        <taxon>Teleostei</taxon>
        <taxon>Ostariophysi</taxon>
        <taxon>Siluriformes</taxon>
        <taxon>Siluridae</taxon>
        <taxon>Silurus</taxon>
    </lineage>
</organism>
<dbReference type="PROSITE" id="PS50994">
    <property type="entry name" value="INTEGRASE"/>
    <property type="match status" value="1"/>
</dbReference>
<name>A0A8T0ABQ8_SILME</name>
<dbReference type="AlphaFoldDB" id="A0A8T0ABQ8"/>
<feature type="domain" description="Integrase catalytic" evidence="2">
    <location>
        <begin position="273"/>
        <end position="459"/>
    </location>
</feature>
<gene>
    <name evidence="3" type="ORF">HF521_012907</name>
</gene>
<evidence type="ECO:0000259" key="2">
    <source>
        <dbReference type="PROSITE" id="PS50994"/>
    </source>
</evidence>
<dbReference type="PANTHER" id="PTHR47331">
    <property type="entry name" value="PHD-TYPE DOMAIN-CONTAINING PROTEIN"/>
    <property type="match status" value="1"/>
</dbReference>
<feature type="compositionally biased region" description="Acidic residues" evidence="1">
    <location>
        <begin position="16"/>
        <end position="29"/>
    </location>
</feature>
<comment type="caution">
    <text evidence="3">The sequence shown here is derived from an EMBL/GenBank/DDBJ whole genome shotgun (WGS) entry which is preliminary data.</text>
</comment>
<dbReference type="InterPro" id="IPR040676">
    <property type="entry name" value="DUF5641"/>
</dbReference>
<dbReference type="Proteomes" id="UP000606274">
    <property type="component" value="Unassembled WGS sequence"/>
</dbReference>
<dbReference type="SUPFAM" id="SSF53098">
    <property type="entry name" value="Ribonuclease H-like"/>
    <property type="match status" value="1"/>
</dbReference>
<feature type="region of interest" description="Disordered" evidence="1">
    <location>
        <begin position="89"/>
        <end position="122"/>
    </location>
</feature>
<proteinExistence type="predicted"/>
<keyword evidence="4" id="KW-1185">Reference proteome</keyword>
<accession>A0A8T0ABQ8</accession>
<feature type="region of interest" description="Disordered" evidence="1">
    <location>
        <begin position="1"/>
        <end position="37"/>
    </location>
</feature>
<dbReference type="InterPro" id="IPR001584">
    <property type="entry name" value="Integrase_cat-core"/>
</dbReference>
<evidence type="ECO:0000313" key="4">
    <source>
        <dbReference type="Proteomes" id="UP000606274"/>
    </source>
</evidence>
<dbReference type="Pfam" id="PF18701">
    <property type="entry name" value="DUF5641"/>
    <property type="match status" value="1"/>
</dbReference>
<dbReference type="Gene3D" id="3.30.420.10">
    <property type="entry name" value="Ribonuclease H-like superfamily/Ribonuclease H"/>
    <property type="match status" value="1"/>
</dbReference>
<dbReference type="InterPro" id="IPR036397">
    <property type="entry name" value="RNaseH_sf"/>
</dbReference>
<evidence type="ECO:0000313" key="3">
    <source>
        <dbReference type="EMBL" id="KAF7689554.1"/>
    </source>
</evidence>
<protein>
    <recommendedName>
        <fullName evidence="2">Integrase catalytic domain-containing protein</fullName>
    </recommendedName>
</protein>
<dbReference type="EMBL" id="JABFDY010000024">
    <property type="protein sequence ID" value="KAF7689554.1"/>
    <property type="molecule type" value="Genomic_DNA"/>
</dbReference>
<dbReference type="InterPro" id="IPR012337">
    <property type="entry name" value="RNaseH-like_sf"/>
</dbReference>
<dbReference type="GO" id="GO:0015074">
    <property type="term" value="P:DNA integration"/>
    <property type="evidence" value="ECO:0007669"/>
    <property type="project" value="InterPro"/>
</dbReference>
<dbReference type="GO" id="GO:0003676">
    <property type="term" value="F:nucleic acid binding"/>
    <property type="evidence" value="ECO:0007669"/>
    <property type="project" value="InterPro"/>
</dbReference>
<evidence type="ECO:0000256" key="1">
    <source>
        <dbReference type="SAM" id="MobiDB-lite"/>
    </source>
</evidence>
<reference evidence="3" key="1">
    <citation type="submission" date="2020-08" db="EMBL/GenBank/DDBJ databases">
        <title>Chromosome-level assembly of Southern catfish (Silurus meridionalis) provides insights into visual adaptation to the nocturnal and benthic lifestyles.</title>
        <authorList>
            <person name="Zhang Y."/>
            <person name="Wang D."/>
            <person name="Peng Z."/>
        </authorList>
    </citation>
    <scope>NUCLEOTIDE SEQUENCE</scope>
    <source>
        <strain evidence="3">SWU-2019-XX</strain>
        <tissue evidence="3">Muscle</tissue>
    </source>
</reference>